<gene>
    <name evidence="1" type="ORF">K2173_025015</name>
</gene>
<accession>A0AAV8UD10</accession>
<reference evidence="1 2" key="1">
    <citation type="submission" date="2021-09" db="EMBL/GenBank/DDBJ databases">
        <title>Genomic insights and catalytic innovation underlie evolution of tropane alkaloids biosynthesis.</title>
        <authorList>
            <person name="Wang Y.-J."/>
            <person name="Tian T."/>
            <person name="Huang J.-P."/>
            <person name="Huang S.-X."/>
        </authorList>
    </citation>
    <scope>NUCLEOTIDE SEQUENCE [LARGE SCALE GENOMIC DNA]</scope>
    <source>
        <strain evidence="1">KIB-2018</strain>
        <tissue evidence="1">Leaf</tissue>
    </source>
</reference>
<evidence type="ECO:0000313" key="2">
    <source>
        <dbReference type="Proteomes" id="UP001159364"/>
    </source>
</evidence>
<dbReference type="Proteomes" id="UP001159364">
    <property type="component" value="Linkage Group LG08"/>
</dbReference>
<organism evidence="1 2">
    <name type="scientific">Erythroxylum novogranatense</name>
    <dbReference type="NCBI Taxonomy" id="1862640"/>
    <lineage>
        <taxon>Eukaryota</taxon>
        <taxon>Viridiplantae</taxon>
        <taxon>Streptophyta</taxon>
        <taxon>Embryophyta</taxon>
        <taxon>Tracheophyta</taxon>
        <taxon>Spermatophyta</taxon>
        <taxon>Magnoliopsida</taxon>
        <taxon>eudicotyledons</taxon>
        <taxon>Gunneridae</taxon>
        <taxon>Pentapetalae</taxon>
        <taxon>rosids</taxon>
        <taxon>fabids</taxon>
        <taxon>Malpighiales</taxon>
        <taxon>Erythroxylaceae</taxon>
        <taxon>Erythroxylum</taxon>
    </lineage>
</organism>
<dbReference type="AlphaFoldDB" id="A0AAV8UD10"/>
<comment type="caution">
    <text evidence="1">The sequence shown here is derived from an EMBL/GenBank/DDBJ whole genome shotgun (WGS) entry which is preliminary data.</text>
</comment>
<proteinExistence type="predicted"/>
<keyword evidence="2" id="KW-1185">Reference proteome</keyword>
<sequence>MKPESKKNGGNTDSSLHIHLKPKEKVSSSSFDLTKLSHALDLVDNKPVEEIVDNANSILKQSQSGSPFNLTQLSDALSVADEEEKKRAVFSSRFLGVPDIVKTDFGLFSVTCDTFSPIGGKDPGVWSFPGIPIGLRLARIVSIEKSRRLIKVRMPHRWARRR</sequence>
<name>A0AAV8UD10_9ROSI</name>
<dbReference type="EMBL" id="JAIWQS010000008">
    <property type="protein sequence ID" value="KAJ8900375.1"/>
    <property type="molecule type" value="Genomic_DNA"/>
</dbReference>
<evidence type="ECO:0000313" key="1">
    <source>
        <dbReference type="EMBL" id="KAJ8900375.1"/>
    </source>
</evidence>
<protein>
    <submittedName>
        <fullName evidence="1">Uncharacterized protein</fullName>
    </submittedName>
</protein>